<evidence type="ECO:0000259" key="4">
    <source>
        <dbReference type="Pfam" id="PF13349"/>
    </source>
</evidence>
<dbReference type="Pfam" id="PF13349">
    <property type="entry name" value="DUF4097"/>
    <property type="match status" value="1"/>
</dbReference>
<reference evidence="5" key="1">
    <citation type="submission" date="2021-04" db="EMBL/GenBank/DDBJ databases">
        <title>Phylogenetic analysis of Acidobacteriaceae.</title>
        <authorList>
            <person name="Qiu L."/>
            <person name="Zhang Q."/>
        </authorList>
    </citation>
    <scope>NUCLEOTIDE SEQUENCE</scope>
    <source>
        <strain evidence="5">DSM 25168</strain>
    </source>
</reference>
<feature type="region of interest" description="Disordered" evidence="1">
    <location>
        <begin position="95"/>
        <end position="149"/>
    </location>
</feature>
<evidence type="ECO:0000259" key="3">
    <source>
        <dbReference type="Pfam" id="PF05569"/>
    </source>
</evidence>
<feature type="region of interest" description="Disordered" evidence="1">
    <location>
        <begin position="418"/>
        <end position="442"/>
    </location>
</feature>
<dbReference type="Pfam" id="PF05569">
    <property type="entry name" value="Peptidase_M56"/>
    <property type="match status" value="1"/>
</dbReference>
<feature type="transmembrane region" description="Helical" evidence="2">
    <location>
        <begin position="272"/>
        <end position="294"/>
    </location>
</feature>
<keyword evidence="2" id="KW-1133">Transmembrane helix</keyword>
<dbReference type="InterPro" id="IPR008756">
    <property type="entry name" value="Peptidase_M56"/>
</dbReference>
<feature type="transmembrane region" description="Helical" evidence="2">
    <location>
        <begin position="177"/>
        <end position="203"/>
    </location>
</feature>
<dbReference type="AlphaFoldDB" id="A0A9J7BR52"/>
<protein>
    <submittedName>
        <fullName evidence="5">DUF4097 family beta strand repeat-containing protein</fullName>
    </submittedName>
</protein>
<keyword evidence="2" id="KW-0812">Transmembrane</keyword>
<dbReference type="CDD" id="cd07341">
    <property type="entry name" value="M56_BlaR1_MecR1_like"/>
    <property type="match status" value="1"/>
</dbReference>
<feature type="domain" description="Peptidase M56" evidence="3">
    <location>
        <begin position="160"/>
        <end position="351"/>
    </location>
</feature>
<dbReference type="InterPro" id="IPR025164">
    <property type="entry name" value="Toastrack_DUF4097"/>
</dbReference>
<evidence type="ECO:0000256" key="2">
    <source>
        <dbReference type="SAM" id="Phobius"/>
    </source>
</evidence>
<dbReference type="Gene3D" id="2.160.20.120">
    <property type="match status" value="1"/>
</dbReference>
<dbReference type="PANTHER" id="PTHR34978:SF3">
    <property type="entry name" value="SLR0241 PROTEIN"/>
    <property type="match status" value="1"/>
</dbReference>
<gene>
    <name evidence="5" type="ORF">MOP44_27220</name>
</gene>
<name>A0A9J7BR52_9BACT</name>
<accession>A0A9J7BR52</accession>
<evidence type="ECO:0000256" key="1">
    <source>
        <dbReference type="SAM" id="MobiDB-lite"/>
    </source>
</evidence>
<feature type="compositionally biased region" description="Polar residues" evidence="1">
    <location>
        <begin position="133"/>
        <end position="144"/>
    </location>
</feature>
<feature type="transmembrane region" description="Helical" evidence="2">
    <location>
        <begin position="36"/>
        <end position="54"/>
    </location>
</feature>
<sequence length="755" mass="79155">MIPVFLEATLRSLLVGLAVAAGLRLFRVRNVLAQKSAWGLVLISALAMPLLLPITAQWHILPDGAGLALPAHPMTLLQELQERILAKGAPPVKIAPPKLDVPQSDLPETEEAAASEPAASSAVETASPRSGDRQITQSDTQLTPHPQGVFHGQSSAYVTIQREPAPAPVRHLNLSPVALILTLYCAITGFLLFRLAVAVFTTIRLWQTATPVPANHLPSNAATLPLRASAKIASPITIGSAILLPSDYKTWEPEKLRIVLAHERSHIRQGDFYLQLLAGIYAALAWFSPLGWWLKHELAELAEAISDRAGIEEAASRASYAQILLEFAAAPRRISLGVAMARPGSLSRRIERLLNDKSFRQCFANSRRALVAVALVPLALFASTALVRVQAATGNQPLPPARAAVYALPVAPVAPQAQPAAIETASESTQPEPTSQPAPAIPAMSSAPAVLAFPAETKAPSAEPSPLMIAAASPAPMIHAAPMVMLAPRAPQEGGSNEAGSLSFDRTLSVSGDAHLEVNTGSGNIHITRGSGSQIQIHGRIHVHRDGSQEQARQIAANPPIEQSGQTIRVGQHQEHVRGISIDYTIEAPAGTFLAANSGSGDIVDEGVGHDAKLQTGSGDIRASGLQGRFNLMTGSGNITAEQTGEGDVIAQTGSGNIELKEIHGGFKGQTGSGDIKASGTPSSGWNLQTGSGSIELQTGNAPLTLDASTGSGTVKTDHEMVVQGGFDQHHIRGKLNGGGPTVRLETGSGDIQIH</sequence>
<keyword evidence="6" id="KW-1185">Reference proteome</keyword>
<dbReference type="PANTHER" id="PTHR34978">
    <property type="entry name" value="POSSIBLE SENSOR-TRANSDUCER PROTEIN BLAR"/>
    <property type="match status" value="1"/>
</dbReference>
<feature type="compositionally biased region" description="Low complexity" evidence="1">
    <location>
        <begin position="114"/>
        <end position="128"/>
    </location>
</feature>
<dbReference type="Proteomes" id="UP001059380">
    <property type="component" value="Chromosome"/>
</dbReference>
<keyword evidence="2" id="KW-0472">Membrane</keyword>
<proteinExistence type="predicted"/>
<dbReference type="InterPro" id="IPR052173">
    <property type="entry name" value="Beta-lactam_resp_regulator"/>
</dbReference>
<evidence type="ECO:0000313" key="6">
    <source>
        <dbReference type="Proteomes" id="UP001059380"/>
    </source>
</evidence>
<dbReference type="RefSeq" id="WP_260793730.1">
    <property type="nucleotide sequence ID" value="NZ_CP093313.1"/>
</dbReference>
<dbReference type="KEGG" id="orp:MOP44_27220"/>
<organism evidence="5 6">
    <name type="scientific">Occallatibacter riparius</name>
    <dbReference type="NCBI Taxonomy" id="1002689"/>
    <lineage>
        <taxon>Bacteria</taxon>
        <taxon>Pseudomonadati</taxon>
        <taxon>Acidobacteriota</taxon>
        <taxon>Terriglobia</taxon>
        <taxon>Terriglobales</taxon>
        <taxon>Acidobacteriaceae</taxon>
        <taxon>Occallatibacter</taxon>
    </lineage>
</organism>
<dbReference type="EMBL" id="CP093313">
    <property type="protein sequence ID" value="UWZ84226.1"/>
    <property type="molecule type" value="Genomic_DNA"/>
</dbReference>
<feature type="domain" description="DUF4097" evidence="4">
    <location>
        <begin position="515"/>
        <end position="754"/>
    </location>
</feature>
<feature type="region of interest" description="Disordered" evidence="1">
    <location>
        <begin position="734"/>
        <end position="755"/>
    </location>
</feature>
<evidence type="ECO:0000313" key="5">
    <source>
        <dbReference type="EMBL" id="UWZ84226.1"/>
    </source>
</evidence>